<proteinExistence type="predicted"/>
<sequence length="240" mass="27968">MKSALKIIRGELDMGATGHWDLFPGINDHELFGRTFHTWVIWNVTPDQTRDSKWPIMFYTTLWWLWKWRNYRVFDRQPEIPVDQFGFIMEKVGMITQAMEQTSVVEGSKRIGTRDIFVRLNFLAVLKGLALVWNKAHKRVVVEVDSMVVVCMLLRDKNPSSPYYHIVRRCKELAEKQEWKVVITHWFKEANCAADWLANYGVFLTPKLVVMEEPSPGLRRILLEDLGGLALLHKVPAVEA</sequence>
<evidence type="ECO:0000313" key="3">
    <source>
        <dbReference type="RefSeq" id="XP_056688598.1"/>
    </source>
</evidence>
<protein>
    <recommendedName>
        <fullName evidence="1">RNase H type-1 domain-containing protein</fullName>
    </recommendedName>
</protein>
<organism evidence="2 3">
    <name type="scientific">Spinacia oleracea</name>
    <name type="common">Spinach</name>
    <dbReference type="NCBI Taxonomy" id="3562"/>
    <lineage>
        <taxon>Eukaryota</taxon>
        <taxon>Viridiplantae</taxon>
        <taxon>Streptophyta</taxon>
        <taxon>Embryophyta</taxon>
        <taxon>Tracheophyta</taxon>
        <taxon>Spermatophyta</taxon>
        <taxon>Magnoliopsida</taxon>
        <taxon>eudicotyledons</taxon>
        <taxon>Gunneridae</taxon>
        <taxon>Pentapetalae</taxon>
        <taxon>Caryophyllales</taxon>
        <taxon>Chenopodiaceae</taxon>
        <taxon>Chenopodioideae</taxon>
        <taxon>Anserineae</taxon>
        <taxon>Spinacia</taxon>
    </lineage>
</organism>
<dbReference type="RefSeq" id="XP_056688598.1">
    <property type="nucleotide sequence ID" value="XM_056832620.1"/>
</dbReference>
<dbReference type="GeneID" id="130463480"/>
<name>A0ABM3QZ41_SPIOL</name>
<gene>
    <name evidence="3" type="primary">LOC130463480</name>
</gene>
<dbReference type="Gene3D" id="3.30.420.10">
    <property type="entry name" value="Ribonuclease H-like superfamily/Ribonuclease H"/>
    <property type="match status" value="1"/>
</dbReference>
<dbReference type="SUPFAM" id="SSF53098">
    <property type="entry name" value="Ribonuclease H-like"/>
    <property type="match status" value="1"/>
</dbReference>
<dbReference type="InterPro" id="IPR002156">
    <property type="entry name" value="RNaseH_domain"/>
</dbReference>
<dbReference type="InterPro" id="IPR036397">
    <property type="entry name" value="RNaseH_sf"/>
</dbReference>
<dbReference type="Pfam" id="PF13456">
    <property type="entry name" value="RVT_3"/>
    <property type="match status" value="1"/>
</dbReference>
<dbReference type="InterPro" id="IPR012337">
    <property type="entry name" value="RNaseH-like_sf"/>
</dbReference>
<reference evidence="3" key="2">
    <citation type="submission" date="2025-08" db="UniProtKB">
        <authorList>
            <consortium name="RefSeq"/>
        </authorList>
    </citation>
    <scope>IDENTIFICATION</scope>
    <source>
        <tissue evidence="3">Leaf</tissue>
    </source>
</reference>
<evidence type="ECO:0000313" key="2">
    <source>
        <dbReference type="Proteomes" id="UP000813463"/>
    </source>
</evidence>
<dbReference type="PANTHER" id="PTHR47723:SF19">
    <property type="entry name" value="POLYNUCLEOTIDYL TRANSFERASE, RIBONUCLEASE H-LIKE SUPERFAMILY PROTEIN"/>
    <property type="match status" value="1"/>
</dbReference>
<accession>A0ABM3QZ41</accession>
<dbReference type="Proteomes" id="UP000813463">
    <property type="component" value="Chromosome 6"/>
</dbReference>
<dbReference type="PANTHER" id="PTHR47723">
    <property type="entry name" value="OS05G0353850 PROTEIN"/>
    <property type="match status" value="1"/>
</dbReference>
<feature type="domain" description="RNase H type-1" evidence="1">
    <location>
        <begin position="121"/>
        <end position="200"/>
    </location>
</feature>
<keyword evidence="2" id="KW-1185">Reference proteome</keyword>
<dbReference type="InterPro" id="IPR053151">
    <property type="entry name" value="RNase_H-like"/>
</dbReference>
<reference evidence="2" key="1">
    <citation type="journal article" date="2021" name="Nat. Commun.">
        <title>Genomic analyses provide insights into spinach domestication and the genetic basis of agronomic traits.</title>
        <authorList>
            <person name="Cai X."/>
            <person name="Sun X."/>
            <person name="Xu C."/>
            <person name="Sun H."/>
            <person name="Wang X."/>
            <person name="Ge C."/>
            <person name="Zhang Z."/>
            <person name="Wang Q."/>
            <person name="Fei Z."/>
            <person name="Jiao C."/>
            <person name="Wang Q."/>
        </authorList>
    </citation>
    <scope>NUCLEOTIDE SEQUENCE [LARGE SCALE GENOMIC DNA]</scope>
    <source>
        <strain evidence="2">cv. Varoflay</strain>
    </source>
</reference>
<evidence type="ECO:0000259" key="1">
    <source>
        <dbReference type="Pfam" id="PF13456"/>
    </source>
</evidence>